<dbReference type="GO" id="GO:0005634">
    <property type="term" value="C:nucleus"/>
    <property type="evidence" value="ECO:0007669"/>
    <property type="project" value="TreeGrafter"/>
</dbReference>
<sequence length="252" mass="28718">MLYLTFGEEKGSAYYKFLLCVLLSQLLMDCFLPVGGRGSDYLPSTQLVQERLLNDCAIFSYSPEDDINDDDDGAIWNRNYFFFNKQRKRVCYVYLRWIPIMSHDDGKIMAMWEDDDAKIKYMSTIRMSAQNFPVLLPEKAGIVVDLKYMRAMLEKLDIPRRYSSQMMKDMCEKMDGTKCACTTFSAGITWHRKLFFPADFQGSSGASSASRGILASVTAARIAVAPPRPYALTKGCSELTHKFFLSPSFLYA</sequence>
<dbReference type="InterPro" id="IPR015257">
    <property type="entry name" value="Maf1"/>
</dbReference>
<gene>
    <name evidence="1" type="ORF">TSTA_123920</name>
</gene>
<dbReference type="GO" id="GO:0000994">
    <property type="term" value="F:RNA polymerase III core binding"/>
    <property type="evidence" value="ECO:0007669"/>
    <property type="project" value="TreeGrafter"/>
</dbReference>
<dbReference type="InParanoid" id="B8MAG2"/>
<organism evidence="1 2">
    <name type="scientific">Talaromyces stipitatus (strain ATCC 10500 / CBS 375.48 / QM 6759 / NRRL 1006)</name>
    <name type="common">Penicillium stipitatum</name>
    <dbReference type="NCBI Taxonomy" id="441959"/>
    <lineage>
        <taxon>Eukaryota</taxon>
        <taxon>Fungi</taxon>
        <taxon>Dikarya</taxon>
        <taxon>Ascomycota</taxon>
        <taxon>Pezizomycotina</taxon>
        <taxon>Eurotiomycetes</taxon>
        <taxon>Eurotiomycetidae</taxon>
        <taxon>Eurotiales</taxon>
        <taxon>Trichocomaceae</taxon>
        <taxon>Talaromyces</taxon>
        <taxon>Talaromyces sect. Talaromyces</taxon>
    </lineage>
</organism>
<name>B8MAG2_TALSN</name>
<proteinExistence type="predicted"/>
<reference evidence="2" key="1">
    <citation type="journal article" date="2015" name="Genome Announc.">
        <title>Genome sequence of the AIDS-associated pathogen Penicillium marneffei (ATCC18224) and its near taxonomic relative Talaromyces stipitatus (ATCC10500).</title>
        <authorList>
            <person name="Nierman W.C."/>
            <person name="Fedorova-Abrams N.D."/>
            <person name="Andrianopoulos A."/>
        </authorList>
    </citation>
    <scope>NUCLEOTIDE SEQUENCE [LARGE SCALE GENOMIC DNA]</scope>
    <source>
        <strain evidence="2">ATCC 10500 / CBS 375.48 / QM 6759 / NRRL 1006</strain>
    </source>
</reference>
<dbReference type="HOGENOM" id="CLU_1103389_0_0_1"/>
<keyword evidence="2" id="KW-1185">Reference proteome</keyword>
<dbReference type="RefSeq" id="XP_002482656.1">
    <property type="nucleotide sequence ID" value="XM_002482611.1"/>
</dbReference>
<dbReference type="OrthoDB" id="277029at2759"/>
<dbReference type="PANTHER" id="PTHR22504:SF0">
    <property type="entry name" value="REPRESSOR OF RNA POLYMERASE III TRANSCRIPTION MAF1 HOMOLOG"/>
    <property type="match status" value="1"/>
</dbReference>
<dbReference type="Proteomes" id="UP000001745">
    <property type="component" value="Unassembled WGS sequence"/>
</dbReference>
<dbReference type="GeneID" id="8098344"/>
<evidence type="ECO:0000313" key="1">
    <source>
        <dbReference type="EMBL" id="EED18664.1"/>
    </source>
</evidence>
<dbReference type="EMBL" id="EQ962655">
    <property type="protein sequence ID" value="EED18664.1"/>
    <property type="molecule type" value="Genomic_DNA"/>
</dbReference>
<dbReference type="Gene3D" id="3.40.1000.50">
    <property type="entry name" value="Repressor of RNA polymerase III transcription Maf1"/>
    <property type="match status" value="1"/>
</dbReference>
<dbReference type="VEuPathDB" id="FungiDB:TSTA_123920"/>
<dbReference type="InterPro" id="IPR038564">
    <property type="entry name" value="Maf1_sf"/>
</dbReference>
<dbReference type="STRING" id="441959.B8MAG2"/>
<dbReference type="PANTHER" id="PTHR22504">
    <property type="entry name" value="REPRESSOR OF RNA POLYMERASE III TRANSCRIPTION MAF1"/>
    <property type="match status" value="1"/>
</dbReference>
<accession>B8MAG2</accession>
<dbReference type="AlphaFoldDB" id="B8MAG2"/>
<protein>
    <submittedName>
        <fullName evidence="1">Uncharacterized protein</fullName>
    </submittedName>
</protein>
<evidence type="ECO:0000313" key="2">
    <source>
        <dbReference type="Proteomes" id="UP000001745"/>
    </source>
</evidence>
<dbReference type="GO" id="GO:0016480">
    <property type="term" value="P:negative regulation of transcription by RNA polymerase III"/>
    <property type="evidence" value="ECO:0007669"/>
    <property type="project" value="InterPro"/>
</dbReference>
<dbReference type="Pfam" id="PF09174">
    <property type="entry name" value="Maf1"/>
    <property type="match status" value="1"/>
</dbReference>